<evidence type="ECO:0000256" key="1">
    <source>
        <dbReference type="SAM" id="Coils"/>
    </source>
</evidence>
<proteinExistence type="predicted"/>
<feature type="region of interest" description="Disordered" evidence="2">
    <location>
        <begin position="1"/>
        <end position="54"/>
    </location>
</feature>
<dbReference type="GeneID" id="63794092"/>
<evidence type="ECO:0000313" key="4">
    <source>
        <dbReference type="Proteomes" id="UP000249363"/>
    </source>
</evidence>
<evidence type="ECO:0000313" key="3">
    <source>
        <dbReference type="EMBL" id="RAO68864.1"/>
    </source>
</evidence>
<dbReference type="EMBL" id="MIKG01000008">
    <property type="protein sequence ID" value="RAO68864.1"/>
    <property type="molecule type" value="Genomic_DNA"/>
</dbReference>
<name>A0A364KZA1_TALAM</name>
<dbReference type="AlphaFoldDB" id="A0A364KZA1"/>
<sequence length="453" mass="51401">MNSSSRKRGALSTTTRSITTSSRPSDEISKQTATHDREEVPERTSIQISKDQQRIEEKRLHGPIEKEQEAKIEHLQACMKQLTIEQSELQFKLGQAQKREQDLLRDFRTQLENHQLENQELSQHLKATHEESKRLKISNASLQGVLDDIQERAFRSMGKGGWSAPEDGKVRDNFLRLQEKIKKWAKTNALQISNGKDLDHLKIDQKRDIIKSLSGYCVPGSWDDIIQMMTPSVARRVPYIFTHALLSKDIFGGIFENPFLTLEVLEGASFPAASQLTGLYQAMKEIDATEAHIWRAQMLRVLQTPYRVSKSDITFVGRLEVNLSRMGDLRSEQFLSGSVGCLLGRPGGGEQLAKKGLADIYIFAAQLSLSVWTQRSFLECPKLHQDSRFRNGDELMSAHAMHHLDDEEDTRLDGQPIIAIIQPPVLAFGNDDAEHYEQYKIWAKAIVLIGEKT</sequence>
<gene>
    <name evidence="3" type="ORF">BHQ10_004876</name>
</gene>
<protein>
    <submittedName>
        <fullName evidence="3">Uncharacterized protein</fullName>
    </submittedName>
</protein>
<reference evidence="3 4" key="1">
    <citation type="journal article" date="2017" name="Biotechnol. Biofuels">
        <title>Differential beta-glucosidase expression as a function of carbon source availability in Talaromyces amestolkiae: a genomic and proteomic approach.</title>
        <authorList>
            <person name="de Eugenio L.I."/>
            <person name="Mendez-Liter J.A."/>
            <person name="Nieto-Dominguez M."/>
            <person name="Alonso L."/>
            <person name="Gil-Munoz J."/>
            <person name="Barriuso J."/>
            <person name="Prieto A."/>
            <person name="Martinez M.J."/>
        </authorList>
    </citation>
    <scope>NUCLEOTIDE SEQUENCE [LARGE SCALE GENOMIC DNA]</scope>
    <source>
        <strain evidence="3 4">CIB</strain>
    </source>
</reference>
<dbReference type="RefSeq" id="XP_040733380.1">
    <property type="nucleotide sequence ID" value="XM_040877289.1"/>
</dbReference>
<feature type="compositionally biased region" description="Low complexity" evidence="2">
    <location>
        <begin position="12"/>
        <end position="23"/>
    </location>
</feature>
<accession>A0A364KZA1</accession>
<dbReference type="OrthoDB" id="4156714at2759"/>
<keyword evidence="4" id="KW-1185">Reference proteome</keyword>
<dbReference type="Proteomes" id="UP000249363">
    <property type="component" value="Unassembled WGS sequence"/>
</dbReference>
<feature type="compositionally biased region" description="Basic and acidic residues" evidence="2">
    <location>
        <begin position="24"/>
        <end position="42"/>
    </location>
</feature>
<comment type="caution">
    <text evidence="3">The sequence shown here is derived from an EMBL/GenBank/DDBJ whole genome shotgun (WGS) entry which is preliminary data.</text>
</comment>
<evidence type="ECO:0000256" key="2">
    <source>
        <dbReference type="SAM" id="MobiDB-lite"/>
    </source>
</evidence>
<feature type="coiled-coil region" evidence="1">
    <location>
        <begin position="65"/>
        <end position="131"/>
    </location>
</feature>
<keyword evidence="1" id="KW-0175">Coiled coil</keyword>
<organism evidence="3 4">
    <name type="scientific">Talaromyces amestolkiae</name>
    <dbReference type="NCBI Taxonomy" id="1196081"/>
    <lineage>
        <taxon>Eukaryota</taxon>
        <taxon>Fungi</taxon>
        <taxon>Dikarya</taxon>
        <taxon>Ascomycota</taxon>
        <taxon>Pezizomycotina</taxon>
        <taxon>Eurotiomycetes</taxon>
        <taxon>Eurotiomycetidae</taxon>
        <taxon>Eurotiales</taxon>
        <taxon>Trichocomaceae</taxon>
        <taxon>Talaromyces</taxon>
        <taxon>Talaromyces sect. Talaromyces</taxon>
    </lineage>
</organism>